<dbReference type="RefSeq" id="XP_018713405.1">
    <property type="nucleotide sequence ID" value="XM_018859387.1"/>
</dbReference>
<evidence type="ECO:0000313" key="4">
    <source>
        <dbReference type="Proteomes" id="UP000092555"/>
    </source>
</evidence>
<evidence type="ECO:0000313" key="3">
    <source>
        <dbReference type="EMBL" id="OBA22924.1"/>
    </source>
</evidence>
<proteinExistence type="predicted"/>
<sequence>MTPVNIPGKFGYGSMSLTWTPTPKTEAEAIQAIKYVLDKHQVRFVNGGEFYGPDSVNLKYLGAFWKHFGCDYPDLVISVKGSIDVTTLKPDGSRESISRSINNFVSYFPQNKLQRPKLIFEIARVDTSVPYEQTIGFINEFVGDGVIDGISLSEVGVGSIEKALSVAPISSVEVEFSLLCQDIFSNGVLKKAAEENLTIVAYSPLCRGFLTDRSADDFSAFFDLCHQPGDIRGHIDRFSKENFFENLKIVAKLKDYAETKGTTLESLAISWIVAYSELENYNGISKFPKIIPIPSGSSSDKIDQNLGQIVSLSKADLDDIKKITDCFEVKGYRYNAKVKHLDFA</sequence>
<dbReference type="GO" id="GO:0016491">
    <property type="term" value="F:oxidoreductase activity"/>
    <property type="evidence" value="ECO:0007669"/>
    <property type="project" value="UniProtKB-KW"/>
</dbReference>
<dbReference type="SUPFAM" id="SSF51430">
    <property type="entry name" value="NAD(P)-linked oxidoreductase"/>
    <property type="match status" value="1"/>
</dbReference>
<keyword evidence="1" id="KW-0560">Oxidoreductase</keyword>
<dbReference type="GeneID" id="30032362"/>
<dbReference type="PANTHER" id="PTHR43625:SF78">
    <property type="entry name" value="PYRIDOXAL REDUCTASE-RELATED"/>
    <property type="match status" value="1"/>
</dbReference>
<feature type="domain" description="NADP-dependent oxidoreductase" evidence="2">
    <location>
        <begin position="11"/>
        <end position="323"/>
    </location>
</feature>
<dbReference type="InterPro" id="IPR050791">
    <property type="entry name" value="Aldo-Keto_reductase"/>
</dbReference>
<dbReference type="InterPro" id="IPR036812">
    <property type="entry name" value="NAD(P)_OxRdtase_dom_sf"/>
</dbReference>
<reference evidence="3 4" key="1">
    <citation type="submission" date="2016-05" db="EMBL/GenBank/DDBJ databases">
        <title>Comparative genomics of biotechnologically important yeasts.</title>
        <authorList>
            <consortium name="DOE Joint Genome Institute"/>
            <person name="Riley R."/>
            <person name="Haridas S."/>
            <person name="Wolfe K.H."/>
            <person name="Lopes M.R."/>
            <person name="Hittinger C.T."/>
            <person name="Goker M."/>
            <person name="Salamov A."/>
            <person name="Wisecaver J."/>
            <person name="Long T.M."/>
            <person name="Aerts A.L."/>
            <person name="Barry K."/>
            <person name="Choi C."/>
            <person name="Clum A."/>
            <person name="Coughlan A.Y."/>
            <person name="Deshpande S."/>
            <person name="Douglass A.P."/>
            <person name="Hanson S.J."/>
            <person name="Klenk H.-P."/>
            <person name="LaButti K."/>
            <person name="Lapidus A."/>
            <person name="Lindquist E."/>
            <person name="Lipzen A."/>
            <person name="Meier-kolthoff J.P."/>
            <person name="Ohm R.A."/>
            <person name="Otillar R.P."/>
            <person name="Pangilinan J."/>
            <person name="Peng Y."/>
            <person name="Rokas A."/>
            <person name="Rosa C.A."/>
            <person name="Scheuner C."/>
            <person name="Sibirny A.A."/>
            <person name="Slot J.C."/>
            <person name="Stielow J.B."/>
            <person name="Sun H."/>
            <person name="Kurtzman C.P."/>
            <person name="Blackwell M."/>
            <person name="Grigoriev I.V."/>
            <person name="Jeffries T.W."/>
        </authorList>
    </citation>
    <scope>NUCLEOTIDE SEQUENCE [LARGE SCALE GENOMIC DNA]</scope>
    <source>
        <strain evidence="3 4">NRRL YB-4993</strain>
    </source>
</reference>
<dbReference type="CDD" id="cd19077">
    <property type="entry name" value="AKR_AKR8A1-2"/>
    <property type="match status" value="1"/>
</dbReference>
<name>A0A1A0HFJ7_9ASCO</name>
<dbReference type="InterPro" id="IPR023210">
    <property type="entry name" value="NADP_OxRdtase_dom"/>
</dbReference>
<dbReference type="EMBL" id="LXTC01000001">
    <property type="protein sequence ID" value="OBA22924.1"/>
    <property type="molecule type" value="Genomic_DNA"/>
</dbReference>
<gene>
    <name evidence="3" type="ORF">METBIDRAFT_94313</name>
</gene>
<dbReference type="Gene3D" id="3.20.20.100">
    <property type="entry name" value="NADP-dependent oxidoreductase domain"/>
    <property type="match status" value="1"/>
</dbReference>
<organism evidence="3 4">
    <name type="scientific">Metschnikowia bicuspidata var. bicuspidata NRRL YB-4993</name>
    <dbReference type="NCBI Taxonomy" id="869754"/>
    <lineage>
        <taxon>Eukaryota</taxon>
        <taxon>Fungi</taxon>
        <taxon>Dikarya</taxon>
        <taxon>Ascomycota</taxon>
        <taxon>Saccharomycotina</taxon>
        <taxon>Pichiomycetes</taxon>
        <taxon>Metschnikowiaceae</taxon>
        <taxon>Metschnikowia</taxon>
    </lineage>
</organism>
<dbReference type="Proteomes" id="UP000092555">
    <property type="component" value="Unassembled WGS sequence"/>
</dbReference>
<dbReference type="PANTHER" id="PTHR43625">
    <property type="entry name" value="AFLATOXIN B1 ALDEHYDE REDUCTASE"/>
    <property type="match status" value="1"/>
</dbReference>
<keyword evidence="4" id="KW-1185">Reference proteome</keyword>
<comment type="caution">
    <text evidence="3">The sequence shown here is derived from an EMBL/GenBank/DDBJ whole genome shotgun (WGS) entry which is preliminary data.</text>
</comment>
<evidence type="ECO:0000259" key="2">
    <source>
        <dbReference type="Pfam" id="PF00248"/>
    </source>
</evidence>
<dbReference type="Pfam" id="PF00248">
    <property type="entry name" value="Aldo_ket_red"/>
    <property type="match status" value="1"/>
</dbReference>
<protein>
    <submittedName>
        <fullName evidence="3">Aldo/keto reductase</fullName>
    </submittedName>
</protein>
<evidence type="ECO:0000256" key="1">
    <source>
        <dbReference type="ARBA" id="ARBA00023002"/>
    </source>
</evidence>
<dbReference type="OrthoDB" id="37537at2759"/>
<accession>A0A1A0HFJ7</accession>
<dbReference type="STRING" id="869754.A0A1A0HFJ7"/>
<dbReference type="GO" id="GO:0005737">
    <property type="term" value="C:cytoplasm"/>
    <property type="evidence" value="ECO:0007669"/>
    <property type="project" value="TreeGrafter"/>
</dbReference>
<dbReference type="AlphaFoldDB" id="A0A1A0HFJ7"/>